<evidence type="ECO:0000256" key="11">
    <source>
        <dbReference type="ARBA" id="ARBA00023012"/>
    </source>
</evidence>
<keyword evidence="5" id="KW-0808">Transferase</keyword>
<evidence type="ECO:0000256" key="7">
    <source>
        <dbReference type="ARBA" id="ARBA00022741"/>
    </source>
</evidence>
<dbReference type="STRING" id="321339.SAMN05444340_11146"/>
<organism evidence="18 19">
    <name type="scientific">Citreimonas salinaria</name>
    <dbReference type="NCBI Taxonomy" id="321339"/>
    <lineage>
        <taxon>Bacteria</taxon>
        <taxon>Pseudomonadati</taxon>
        <taxon>Pseudomonadota</taxon>
        <taxon>Alphaproteobacteria</taxon>
        <taxon>Rhodobacterales</taxon>
        <taxon>Roseobacteraceae</taxon>
        <taxon>Citreimonas</taxon>
    </lineage>
</organism>
<proteinExistence type="predicted"/>
<dbReference type="SMART" id="SM01079">
    <property type="entry name" value="CHASE"/>
    <property type="match status" value="1"/>
</dbReference>
<feature type="domain" description="Response regulatory" evidence="16">
    <location>
        <begin position="627"/>
        <end position="744"/>
    </location>
</feature>
<dbReference type="GO" id="GO:0005524">
    <property type="term" value="F:ATP binding"/>
    <property type="evidence" value="ECO:0007669"/>
    <property type="project" value="UniProtKB-KW"/>
</dbReference>
<dbReference type="Pfam" id="PF02518">
    <property type="entry name" value="HATPase_c"/>
    <property type="match status" value="1"/>
</dbReference>
<dbReference type="CDD" id="cd00082">
    <property type="entry name" value="HisKA"/>
    <property type="match status" value="1"/>
</dbReference>
<evidence type="ECO:0000256" key="3">
    <source>
        <dbReference type="ARBA" id="ARBA00012438"/>
    </source>
</evidence>
<name>A0A1H3L2F2_9RHOB</name>
<dbReference type="EMBL" id="FNPF01000011">
    <property type="protein sequence ID" value="SDY58540.1"/>
    <property type="molecule type" value="Genomic_DNA"/>
</dbReference>
<evidence type="ECO:0000259" key="17">
    <source>
        <dbReference type="PROSITE" id="PS50839"/>
    </source>
</evidence>
<dbReference type="PANTHER" id="PTHR43065">
    <property type="entry name" value="SENSOR HISTIDINE KINASE"/>
    <property type="match status" value="1"/>
</dbReference>
<feature type="modified residue" description="4-aspartylphosphate" evidence="13">
    <location>
        <position position="677"/>
    </location>
</feature>
<dbReference type="Pfam" id="PF00072">
    <property type="entry name" value="Response_reg"/>
    <property type="match status" value="1"/>
</dbReference>
<dbReference type="OrthoDB" id="9796100at2"/>
<evidence type="ECO:0000259" key="15">
    <source>
        <dbReference type="PROSITE" id="PS50109"/>
    </source>
</evidence>
<dbReference type="SMART" id="SM00448">
    <property type="entry name" value="REC"/>
    <property type="match status" value="1"/>
</dbReference>
<dbReference type="InterPro" id="IPR036890">
    <property type="entry name" value="HATPase_C_sf"/>
</dbReference>
<accession>A0A1H3L2F2</accession>
<reference evidence="18 19" key="1">
    <citation type="submission" date="2016-10" db="EMBL/GenBank/DDBJ databases">
        <authorList>
            <person name="de Groot N.N."/>
        </authorList>
    </citation>
    <scope>NUCLEOTIDE SEQUENCE [LARGE SCALE GENOMIC DNA]</scope>
    <source>
        <strain evidence="18 19">DSM 26880</strain>
    </source>
</reference>
<dbReference type="PROSITE" id="PS50110">
    <property type="entry name" value="RESPONSE_REGULATORY"/>
    <property type="match status" value="1"/>
</dbReference>
<feature type="transmembrane region" description="Helical" evidence="14">
    <location>
        <begin position="28"/>
        <end position="51"/>
    </location>
</feature>
<evidence type="ECO:0000256" key="5">
    <source>
        <dbReference type="ARBA" id="ARBA00022679"/>
    </source>
</evidence>
<dbReference type="Proteomes" id="UP000199286">
    <property type="component" value="Unassembled WGS sequence"/>
</dbReference>
<keyword evidence="19" id="KW-1185">Reference proteome</keyword>
<evidence type="ECO:0000313" key="18">
    <source>
        <dbReference type="EMBL" id="SDY58540.1"/>
    </source>
</evidence>
<comment type="subcellular location">
    <subcellularLocation>
        <location evidence="2">Membrane</location>
    </subcellularLocation>
</comment>
<evidence type="ECO:0000256" key="1">
    <source>
        <dbReference type="ARBA" id="ARBA00000085"/>
    </source>
</evidence>
<evidence type="ECO:0000256" key="10">
    <source>
        <dbReference type="ARBA" id="ARBA00022989"/>
    </source>
</evidence>
<dbReference type="PANTHER" id="PTHR43065:SF46">
    <property type="entry name" value="C4-DICARBOXYLATE TRANSPORT SENSOR PROTEIN DCTB"/>
    <property type="match status" value="1"/>
</dbReference>
<dbReference type="SMART" id="SM00387">
    <property type="entry name" value="HATPase_c"/>
    <property type="match status" value="1"/>
</dbReference>
<dbReference type="PROSITE" id="PS50839">
    <property type="entry name" value="CHASE"/>
    <property type="match status" value="1"/>
</dbReference>
<dbReference type="PRINTS" id="PR00344">
    <property type="entry name" value="BCTRLSENSOR"/>
</dbReference>
<keyword evidence="12 14" id="KW-0472">Membrane</keyword>
<dbReference type="PROSITE" id="PS50109">
    <property type="entry name" value="HIS_KIN"/>
    <property type="match status" value="1"/>
</dbReference>
<evidence type="ECO:0000313" key="19">
    <source>
        <dbReference type="Proteomes" id="UP000199286"/>
    </source>
</evidence>
<dbReference type="SUPFAM" id="SSF52172">
    <property type="entry name" value="CheY-like"/>
    <property type="match status" value="1"/>
</dbReference>
<keyword evidence="7" id="KW-0547">Nucleotide-binding</keyword>
<dbReference type="Pfam" id="PF03924">
    <property type="entry name" value="CHASE"/>
    <property type="match status" value="1"/>
</dbReference>
<evidence type="ECO:0000256" key="12">
    <source>
        <dbReference type="ARBA" id="ARBA00023136"/>
    </source>
</evidence>
<keyword evidence="4 13" id="KW-0597">Phosphoprotein</keyword>
<gene>
    <name evidence="18" type="ORF">SAMN05444340_11146</name>
</gene>
<evidence type="ECO:0000256" key="2">
    <source>
        <dbReference type="ARBA" id="ARBA00004370"/>
    </source>
</evidence>
<dbReference type="SUPFAM" id="SSF55874">
    <property type="entry name" value="ATPase domain of HSP90 chaperone/DNA topoisomerase II/histidine kinase"/>
    <property type="match status" value="1"/>
</dbReference>
<dbReference type="AlphaFoldDB" id="A0A1H3L2F2"/>
<keyword evidence="11" id="KW-0902">Two-component regulatory system</keyword>
<dbReference type="InterPro" id="IPR011006">
    <property type="entry name" value="CheY-like_superfamily"/>
</dbReference>
<dbReference type="GO" id="GO:0016020">
    <property type="term" value="C:membrane"/>
    <property type="evidence" value="ECO:0007669"/>
    <property type="project" value="UniProtKB-SubCell"/>
</dbReference>
<keyword evidence="10 14" id="KW-1133">Transmembrane helix</keyword>
<keyword evidence="9" id="KW-0067">ATP-binding</keyword>
<dbReference type="InterPro" id="IPR003594">
    <property type="entry name" value="HATPase_dom"/>
</dbReference>
<evidence type="ECO:0000256" key="6">
    <source>
        <dbReference type="ARBA" id="ARBA00022692"/>
    </source>
</evidence>
<sequence>MHRVSAGVSHGHRSVTAEAWDHPARPSAIYWLFALLFVTVMTLIATLYVWYERRVEALVEMEAAYSELELALSSVALRLSAMASVIERADRMTPTDFAAIFEETAEATSRRHERAIALIPHFPDGTLADVNSLTAALAPAYRGAGYPDFKVFPPYGGGPLMPVIMAEPAGARAGVVGFNFGSSPPRYAAARRAMETGATTMSAPVVLSQDEPSAPASFLLVHPHSTVRSGPGTEIPAGVIAAGLTPESLFGYHVPLFDYIDLTVTIGIAEGAPLVVDLDPGSTPGAIPLLSDRRFADIDLPGFSVPFGASAALRPRPIDLVPPLFAIASSILLLALIARQIGQRDRQRLALERALARKEIELRAVEETRSRAVRLEALGRLVGGVAHDFNNILSVVMGNLELMANTSPEERPQLESDALSAARRGAYLTKQLLAYGRRSHLRPVDLDVAAALREAAQMLRRVLPESIELTSSSERALWHSRVDPDGLQNALLNLSLNARDAMGGRGSLRIEAANLRITGEDSPERPREELVPGRYVSISVTDDGSGMDAATMDRAFDPFFTTKHMTEGSGMGLPSVLGFCKQSGGTCRLSSEPGVGTTAQILLPAIAPVQRETATAAGAGDAAGTGSILLAEDEQAVGRVMMRQLEQAGFAVTLVGSGDEALALLEGGARFDLLITDIVMGGNVQGPDLALRVERDFPKMPVVLVSGYPREASLIGSGDVLSRHQLLSKPVPRALLIAKAKEAIGRAP</sequence>
<dbReference type="SUPFAM" id="SSF47384">
    <property type="entry name" value="Homodimeric domain of signal transducing histidine kinase"/>
    <property type="match status" value="1"/>
</dbReference>
<keyword evidence="8 18" id="KW-0418">Kinase</keyword>
<dbReference type="InterPro" id="IPR036097">
    <property type="entry name" value="HisK_dim/P_sf"/>
</dbReference>
<dbReference type="Gene3D" id="3.30.450.350">
    <property type="entry name" value="CHASE domain"/>
    <property type="match status" value="1"/>
</dbReference>
<dbReference type="InterPro" id="IPR003661">
    <property type="entry name" value="HisK_dim/P_dom"/>
</dbReference>
<dbReference type="Gene3D" id="1.10.287.130">
    <property type="match status" value="1"/>
</dbReference>
<protein>
    <recommendedName>
        <fullName evidence="3">histidine kinase</fullName>
        <ecNumber evidence="3">2.7.13.3</ecNumber>
    </recommendedName>
</protein>
<evidence type="ECO:0000256" key="9">
    <source>
        <dbReference type="ARBA" id="ARBA00022840"/>
    </source>
</evidence>
<dbReference type="Gene3D" id="3.40.50.2300">
    <property type="match status" value="1"/>
</dbReference>
<dbReference type="GO" id="GO:0000155">
    <property type="term" value="F:phosphorelay sensor kinase activity"/>
    <property type="evidence" value="ECO:0007669"/>
    <property type="project" value="InterPro"/>
</dbReference>
<evidence type="ECO:0000256" key="8">
    <source>
        <dbReference type="ARBA" id="ARBA00022777"/>
    </source>
</evidence>
<evidence type="ECO:0000256" key="4">
    <source>
        <dbReference type="ARBA" id="ARBA00022553"/>
    </source>
</evidence>
<dbReference type="EC" id="2.7.13.3" evidence="3"/>
<dbReference type="InterPro" id="IPR001789">
    <property type="entry name" value="Sig_transdc_resp-reg_receiver"/>
</dbReference>
<dbReference type="InterPro" id="IPR004358">
    <property type="entry name" value="Sig_transdc_His_kin-like_C"/>
</dbReference>
<evidence type="ECO:0000256" key="14">
    <source>
        <dbReference type="SAM" id="Phobius"/>
    </source>
</evidence>
<evidence type="ECO:0000256" key="13">
    <source>
        <dbReference type="PROSITE-ProRule" id="PRU00169"/>
    </source>
</evidence>
<comment type="catalytic activity">
    <reaction evidence="1">
        <text>ATP + protein L-histidine = ADP + protein N-phospho-L-histidine.</text>
        <dbReference type="EC" id="2.7.13.3"/>
    </reaction>
</comment>
<feature type="domain" description="Histidine kinase" evidence="15">
    <location>
        <begin position="384"/>
        <end position="607"/>
    </location>
</feature>
<dbReference type="InterPro" id="IPR006189">
    <property type="entry name" value="CHASE_dom"/>
</dbReference>
<dbReference type="InterPro" id="IPR042240">
    <property type="entry name" value="CHASE_sf"/>
</dbReference>
<dbReference type="InterPro" id="IPR005467">
    <property type="entry name" value="His_kinase_dom"/>
</dbReference>
<dbReference type="Gene3D" id="3.30.565.10">
    <property type="entry name" value="Histidine kinase-like ATPase, C-terminal domain"/>
    <property type="match status" value="1"/>
</dbReference>
<keyword evidence="6 14" id="KW-0812">Transmembrane</keyword>
<dbReference type="SMART" id="SM00388">
    <property type="entry name" value="HisKA"/>
    <property type="match status" value="1"/>
</dbReference>
<evidence type="ECO:0000259" key="16">
    <source>
        <dbReference type="PROSITE" id="PS50110"/>
    </source>
</evidence>
<dbReference type="Pfam" id="PF00512">
    <property type="entry name" value="HisKA"/>
    <property type="match status" value="1"/>
</dbReference>
<feature type="domain" description="CHASE" evidence="17">
    <location>
        <begin position="162"/>
        <end position="223"/>
    </location>
</feature>